<dbReference type="InterPro" id="IPR010920">
    <property type="entry name" value="LSM_dom_sf"/>
</dbReference>
<dbReference type="GO" id="GO:0008381">
    <property type="term" value="F:mechanosensitive monoatomic ion channel activity"/>
    <property type="evidence" value="ECO:0007669"/>
    <property type="project" value="UniProtKB-ARBA"/>
</dbReference>
<feature type="transmembrane region" description="Helical" evidence="7">
    <location>
        <begin position="403"/>
        <end position="421"/>
    </location>
</feature>
<keyword evidence="6 7" id="KW-0472">Membrane</keyword>
<dbReference type="PANTHER" id="PTHR30566">
    <property type="entry name" value="YNAI-RELATED MECHANOSENSITIVE ION CHANNEL"/>
    <property type="match status" value="1"/>
</dbReference>
<dbReference type="Gene3D" id="3.30.70.100">
    <property type="match status" value="1"/>
</dbReference>
<dbReference type="GO" id="GO:0005886">
    <property type="term" value="C:plasma membrane"/>
    <property type="evidence" value="ECO:0007669"/>
    <property type="project" value="UniProtKB-SubCell"/>
</dbReference>
<dbReference type="RefSeq" id="WP_051312213.1">
    <property type="nucleotide sequence ID" value="NZ_BNAP01000002.1"/>
</dbReference>
<feature type="transmembrane region" description="Helical" evidence="7">
    <location>
        <begin position="260"/>
        <end position="283"/>
    </location>
</feature>
<dbReference type="Pfam" id="PF00924">
    <property type="entry name" value="MS_channel_2nd"/>
    <property type="match status" value="1"/>
</dbReference>
<feature type="signal peptide" evidence="8">
    <location>
        <begin position="1"/>
        <end position="30"/>
    </location>
</feature>
<evidence type="ECO:0000256" key="4">
    <source>
        <dbReference type="ARBA" id="ARBA00022692"/>
    </source>
</evidence>
<feature type="transmembrane region" description="Helical" evidence="7">
    <location>
        <begin position="378"/>
        <end position="397"/>
    </location>
</feature>
<evidence type="ECO:0000313" key="12">
    <source>
        <dbReference type="Proteomes" id="UP000611500"/>
    </source>
</evidence>
<comment type="similarity">
    <text evidence="2">Belongs to the MscS (TC 1.A.23) family.</text>
</comment>
<evidence type="ECO:0000256" key="1">
    <source>
        <dbReference type="ARBA" id="ARBA00004651"/>
    </source>
</evidence>
<keyword evidence="3" id="KW-1003">Cell membrane</keyword>
<evidence type="ECO:0000256" key="2">
    <source>
        <dbReference type="ARBA" id="ARBA00008017"/>
    </source>
</evidence>
<dbReference type="AlphaFoldDB" id="A0A8J3H427"/>
<dbReference type="InterPro" id="IPR006685">
    <property type="entry name" value="MscS_channel_2nd"/>
</dbReference>
<sequence length="612" mass="67360">MKKSALKTINFIRILLVIAIASTLPLSVLAQDGVQPNATELSERQLRMIENPISPPDTTSPRATLESFLLIMRAASTDWIDVRDSFFSGDSLLMTKEQKLRLVHVKALLEKASKIFDLSEIPATARDRVGIEIVLQAQEILDRIYLPNLAEVPGDPAGDFTGTSPGADLPTQWLLPGTSLIIARQDGGEQNGQYLFTASTVDRIPDDYETIKALPLQADRSEDLFSYYIYTPGDLVAPRWYEYILEGPAWPKQTFAGQALWQWLALILLILLYLVALGLFARWRSKRRQTEDTHSARGWAGVIAPTVVIVAANLFRNLCETDVNITGPLMQTIATASSACVWAASAWLTYQALQLIYDRVLQRTTLTSGGLDSSLLRTGYRVISFAISILIVGYGATRIGIPIYGVVAGLGVGGLAIALAAQPTIENLIGGIILYADRIVRIGDFCQFDDLAGTVEEIGIRSTRIRALDRTLITIANADLAKRKITNFSQRDVFLFRHKIGLTYETKGETIPALLAAIRDRLEAHPAVLSQPLRVRLVEYGDFSINIDVYANISAFDMSAFLAVQEELLIDIRAIIDAHGSDLALPATQVYLREESRPDSPTTTTQTTDPKG</sequence>
<protein>
    <recommendedName>
        <fullName evidence="13">MscS family membrane protein</fullName>
    </recommendedName>
</protein>
<dbReference type="InterPro" id="IPR011014">
    <property type="entry name" value="MscS_channel_TM-2"/>
</dbReference>
<evidence type="ECO:0000256" key="5">
    <source>
        <dbReference type="ARBA" id="ARBA00022989"/>
    </source>
</evidence>
<evidence type="ECO:0000259" key="9">
    <source>
        <dbReference type="Pfam" id="PF00924"/>
    </source>
</evidence>
<dbReference type="PANTHER" id="PTHR30566:SF5">
    <property type="entry name" value="MECHANOSENSITIVE ION CHANNEL PROTEIN 1, MITOCHONDRIAL-RELATED"/>
    <property type="match status" value="1"/>
</dbReference>
<comment type="subcellular location">
    <subcellularLocation>
        <location evidence="1">Cell membrane</location>
        <topology evidence="1">Multi-pass membrane protein</topology>
    </subcellularLocation>
</comment>
<evidence type="ECO:0000256" key="6">
    <source>
        <dbReference type="ARBA" id="ARBA00023136"/>
    </source>
</evidence>
<dbReference type="Proteomes" id="UP000611500">
    <property type="component" value="Unassembled WGS sequence"/>
</dbReference>
<proteinExistence type="inferred from homology"/>
<gene>
    <name evidence="11" type="ORF">GCM10010961_08500</name>
</gene>
<dbReference type="Pfam" id="PF21082">
    <property type="entry name" value="MS_channel_3rd"/>
    <property type="match status" value="1"/>
</dbReference>
<feature type="domain" description="Mechanosensitive ion channel MscS" evidence="9">
    <location>
        <begin position="424"/>
        <end position="489"/>
    </location>
</feature>
<evidence type="ECO:0000313" key="11">
    <source>
        <dbReference type="EMBL" id="GHG83254.1"/>
    </source>
</evidence>
<keyword evidence="8" id="KW-0732">Signal</keyword>
<dbReference type="EMBL" id="BNAP01000002">
    <property type="protein sequence ID" value="GHG83254.1"/>
    <property type="molecule type" value="Genomic_DNA"/>
</dbReference>
<dbReference type="SUPFAM" id="SSF82689">
    <property type="entry name" value="Mechanosensitive channel protein MscS (YggB), C-terminal domain"/>
    <property type="match status" value="1"/>
</dbReference>
<dbReference type="InterPro" id="IPR049278">
    <property type="entry name" value="MS_channel_C"/>
</dbReference>
<reference evidence="11" key="2">
    <citation type="submission" date="2020-09" db="EMBL/GenBank/DDBJ databases">
        <authorList>
            <person name="Sun Q."/>
            <person name="Zhou Y."/>
        </authorList>
    </citation>
    <scope>NUCLEOTIDE SEQUENCE</scope>
    <source>
        <strain evidence="11">CGMCC 1.7081</strain>
    </source>
</reference>
<evidence type="ECO:0000256" key="3">
    <source>
        <dbReference type="ARBA" id="ARBA00022475"/>
    </source>
</evidence>
<dbReference type="Gene3D" id="1.10.287.1260">
    <property type="match status" value="1"/>
</dbReference>
<dbReference type="Gene3D" id="2.30.30.60">
    <property type="match status" value="1"/>
</dbReference>
<comment type="caution">
    <text evidence="11">The sequence shown here is derived from an EMBL/GenBank/DDBJ whole genome shotgun (WGS) entry which is preliminary data.</text>
</comment>
<dbReference type="InterPro" id="IPR023408">
    <property type="entry name" value="MscS_beta-dom_sf"/>
</dbReference>
<evidence type="ECO:0000256" key="7">
    <source>
        <dbReference type="SAM" id="Phobius"/>
    </source>
</evidence>
<feature type="chain" id="PRO_5035187115" description="MscS family membrane protein" evidence="8">
    <location>
        <begin position="31"/>
        <end position="612"/>
    </location>
</feature>
<feature type="domain" description="Mechanosensitive ion channel MscS C-terminal" evidence="10">
    <location>
        <begin position="500"/>
        <end position="581"/>
    </location>
</feature>
<dbReference type="SUPFAM" id="SSF82861">
    <property type="entry name" value="Mechanosensitive channel protein MscS (YggB), transmembrane region"/>
    <property type="match status" value="1"/>
</dbReference>
<reference evidence="11" key="1">
    <citation type="journal article" date="2014" name="Int. J. Syst. Evol. Microbiol.">
        <title>Complete genome sequence of Corynebacterium casei LMG S-19264T (=DSM 44701T), isolated from a smear-ripened cheese.</title>
        <authorList>
            <consortium name="US DOE Joint Genome Institute (JGI-PGF)"/>
            <person name="Walter F."/>
            <person name="Albersmeier A."/>
            <person name="Kalinowski J."/>
            <person name="Ruckert C."/>
        </authorList>
    </citation>
    <scope>NUCLEOTIDE SEQUENCE</scope>
    <source>
        <strain evidence="11">CGMCC 1.7081</strain>
    </source>
</reference>
<evidence type="ECO:0008006" key="13">
    <source>
        <dbReference type="Google" id="ProtNLM"/>
    </source>
</evidence>
<keyword evidence="5 7" id="KW-1133">Transmembrane helix</keyword>
<organism evidence="11 12">
    <name type="scientific">Pseudodonghicola xiamenensis</name>
    <dbReference type="NCBI Taxonomy" id="337702"/>
    <lineage>
        <taxon>Bacteria</taxon>
        <taxon>Pseudomonadati</taxon>
        <taxon>Pseudomonadota</taxon>
        <taxon>Alphaproteobacteria</taxon>
        <taxon>Rhodobacterales</taxon>
        <taxon>Paracoccaceae</taxon>
        <taxon>Pseudodonghicola</taxon>
    </lineage>
</organism>
<accession>A0A8J3H427</accession>
<evidence type="ECO:0000259" key="10">
    <source>
        <dbReference type="Pfam" id="PF21082"/>
    </source>
</evidence>
<dbReference type="SUPFAM" id="SSF50182">
    <property type="entry name" value="Sm-like ribonucleoproteins"/>
    <property type="match status" value="1"/>
</dbReference>
<keyword evidence="12" id="KW-1185">Reference proteome</keyword>
<dbReference type="InterPro" id="IPR011066">
    <property type="entry name" value="MscS_channel_C_sf"/>
</dbReference>
<keyword evidence="4 7" id="KW-0812">Transmembrane</keyword>
<feature type="transmembrane region" description="Helical" evidence="7">
    <location>
        <begin position="295"/>
        <end position="315"/>
    </location>
</feature>
<name>A0A8J3H427_9RHOB</name>
<evidence type="ECO:0000256" key="8">
    <source>
        <dbReference type="SAM" id="SignalP"/>
    </source>
</evidence>